<proteinExistence type="predicted"/>
<sequence>MPLPMWAPRYLPTSSSILSLACMRELRLLLERAKKLCVLVFPARRCHSLGSRVLGGMDDRTRREPKAKELDDPMFKKSLSEYLIPHLLNLYGSRATARDFEIYAPNATFEDPLMCARGVKQIKSAFYSLPKVFSESRIVEYSIQENVVAPGNIEVLIDNKQHYKIFGRDVDLTSLIKLNIVEGKVVCHEDWWDKKPLKNKDTVKLPLVGRLAEITRRGSMLVTHAMMGFGKDPGI</sequence>
<reference evidence="1" key="2">
    <citation type="submission" date="2019-07" db="EMBL/GenBank/DDBJ databases">
        <authorList>
            <person name="Yang Y."/>
            <person name="Bocs S."/>
            <person name="Baudouin L."/>
        </authorList>
    </citation>
    <scope>NUCLEOTIDE SEQUENCE</scope>
    <source>
        <tissue evidence="1">Spear leaf of Hainan Tall coconut</tissue>
    </source>
</reference>
<dbReference type="PANTHER" id="PTHR34213:SF2">
    <property type="entry name" value="NUCLEAR TRANSPORT FACTOR 2 (NTF2) FAMILY PROTEIN"/>
    <property type="match status" value="1"/>
</dbReference>
<evidence type="ECO:0008006" key="3">
    <source>
        <dbReference type="Google" id="ProtNLM"/>
    </source>
</evidence>
<dbReference type="InterPro" id="IPR032710">
    <property type="entry name" value="NTF2-like_dom_sf"/>
</dbReference>
<keyword evidence="2" id="KW-1185">Reference proteome</keyword>
<dbReference type="AlphaFoldDB" id="A0A8K0IWU7"/>
<reference evidence="1" key="1">
    <citation type="journal article" date="2017" name="Gigascience">
        <title>The genome draft of coconut (Cocos nucifera).</title>
        <authorList>
            <person name="Xiao Y."/>
            <person name="Xu P."/>
            <person name="Fan H."/>
            <person name="Baudouin L."/>
            <person name="Xia W."/>
            <person name="Bocs S."/>
            <person name="Xu J."/>
            <person name="Li Q."/>
            <person name="Guo A."/>
            <person name="Zhou L."/>
            <person name="Li J."/>
            <person name="Wu Y."/>
            <person name="Ma Z."/>
            <person name="Armero A."/>
            <person name="Issali A.E."/>
            <person name="Liu N."/>
            <person name="Peng M."/>
            <person name="Yang Y."/>
        </authorList>
    </citation>
    <scope>NUCLEOTIDE SEQUENCE</scope>
    <source>
        <tissue evidence="1">Spear leaf of Hainan Tall coconut</tissue>
    </source>
</reference>
<protein>
    <recommendedName>
        <fullName evidence="3">Nuclear transport factor 2 family protein</fullName>
    </recommendedName>
</protein>
<dbReference type="Proteomes" id="UP000797356">
    <property type="component" value="Chromosome 15"/>
</dbReference>
<dbReference type="EMBL" id="CM017886">
    <property type="protein sequence ID" value="KAG1369741.1"/>
    <property type="molecule type" value="Genomic_DNA"/>
</dbReference>
<comment type="caution">
    <text evidence="1">The sequence shown here is derived from an EMBL/GenBank/DDBJ whole genome shotgun (WGS) entry which is preliminary data.</text>
</comment>
<accession>A0A8K0IWU7</accession>
<gene>
    <name evidence="1" type="ORF">COCNU_15G001070</name>
</gene>
<dbReference type="SUPFAM" id="SSF54427">
    <property type="entry name" value="NTF2-like"/>
    <property type="match status" value="1"/>
</dbReference>
<dbReference type="OrthoDB" id="2400485at2759"/>
<evidence type="ECO:0000313" key="1">
    <source>
        <dbReference type="EMBL" id="KAG1369741.1"/>
    </source>
</evidence>
<evidence type="ECO:0000313" key="2">
    <source>
        <dbReference type="Proteomes" id="UP000797356"/>
    </source>
</evidence>
<name>A0A8K0IWU7_COCNU</name>
<dbReference type="PANTHER" id="PTHR34213">
    <property type="entry name" value="NUCLEAR TRANSPORT FACTOR 2 (NTF2) FAMILY PROTEIN"/>
    <property type="match status" value="1"/>
</dbReference>
<organism evidence="1 2">
    <name type="scientific">Cocos nucifera</name>
    <name type="common">Coconut palm</name>
    <dbReference type="NCBI Taxonomy" id="13894"/>
    <lineage>
        <taxon>Eukaryota</taxon>
        <taxon>Viridiplantae</taxon>
        <taxon>Streptophyta</taxon>
        <taxon>Embryophyta</taxon>
        <taxon>Tracheophyta</taxon>
        <taxon>Spermatophyta</taxon>
        <taxon>Magnoliopsida</taxon>
        <taxon>Liliopsida</taxon>
        <taxon>Arecaceae</taxon>
        <taxon>Arecoideae</taxon>
        <taxon>Cocoseae</taxon>
        <taxon>Attaleinae</taxon>
        <taxon>Cocos</taxon>
    </lineage>
</organism>